<gene>
    <name evidence="1" type="ORF">RR48_14247</name>
</gene>
<keyword evidence="2" id="KW-1185">Reference proteome</keyword>
<name>A0A194QLS6_PAPMA</name>
<sequence length="101" mass="9954">ISPGPGVDAGHLEAKVPGAGVGALALRPGAHTVAMGLAVLPAATVSTAIVKIETAAVKAPLRGVSAGGVRGFGWLVRLHHAEPWCRGGEGLPRAPSAELAV</sequence>
<accession>A0A194QLS6</accession>
<feature type="non-terminal residue" evidence="1">
    <location>
        <position position="1"/>
    </location>
</feature>
<dbReference type="InParanoid" id="A0A194QLS6"/>
<organism evidence="1 2">
    <name type="scientific">Papilio machaon</name>
    <name type="common">Old World swallowtail butterfly</name>
    <dbReference type="NCBI Taxonomy" id="76193"/>
    <lineage>
        <taxon>Eukaryota</taxon>
        <taxon>Metazoa</taxon>
        <taxon>Ecdysozoa</taxon>
        <taxon>Arthropoda</taxon>
        <taxon>Hexapoda</taxon>
        <taxon>Insecta</taxon>
        <taxon>Pterygota</taxon>
        <taxon>Neoptera</taxon>
        <taxon>Endopterygota</taxon>
        <taxon>Lepidoptera</taxon>
        <taxon>Glossata</taxon>
        <taxon>Ditrysia</taxon>
        <taxon>Papilionoidea</taxon>
        <taxon>Papilionidae</taxon>
        <taxon>Papilioninae</taxon>
        <taxon>Papilio</taxon>
    </lineage>
</organism>
<protein>
    <submittedName>
        <fullName evidence="1">Uncharacterized protein</fullName>
    </submittedName>
</protein>
<dbReference type="EMBL" id="KQ461196">
    <property type="protein sequence ID" value="KPJ06508.1"/>
    <property type="molecule type" value="Genomic_DNA"/>
</dbReference>
<evidence type="ECO:0000313" key="1">
    <source>
        <dbReference type="EMBL" id="KPJ06508.1"/>
    </source>
</evidence>
<evidence type="ECO:0000313" key="2">
    <source>
        <dbReference type="Proteomes" id="UP000053240"/>
    </source>
</evidence>
<reference evidence="1 2" key="1">
    <citation type="journal article" date="2015" name="Nat. Commun.">
        <title>Outbred genome sequencing and CRISPR/Cas9 gene editing in butterflies.</title>
        <authorList>
            <person name="Li X."/>
            <person name="Fan D."/>
            <person name="Zhang W."/>
            <person name="Liu G."/>
            <person name="Zhang L."/>
            <person name="Zhao L."/>
            <person name="Fang X."/>
            <person name="Chen L."/>
            <person name="Dong Y."/>
            <person name="Chen Y."/>
            <person name="Ding Y."/>
            <person name="Zhao R."/>
            <person name="Feng M."/>
            <person name="Zhu Y."/>
            <person name="Feng Y."/>
            <person name="Jiang X."/>
            <person name="Zhu D."/>
            <person name="Xiang H."/>
            <person name="Feng X."/>
            <person name="Li S."/>
            <person name="Wang J."/>
            <person name="Zhang G."/>
            <person name="Kronforst M.R."/>
            <person name="Wang W."/>
        </authorList>
    </citation>
    <scope>NUCLEOTIDE SEQUENCE [LARGE SCALE GENOMIC DNA]</scope>
    <source>
        <strain evidence="1">Ya'a_city_454_Pm</strain>
        <tissue evidence="1">Whole body</tissue>
    </source>
</reference>
<proteinExistence type="predicted"/>
<dbReference type="Proteomes" id="UP000053240">
    <property type="component" value="Unassembled WGS sequence"/>
</dbReference>
<dbReference type="AlphaFoldDB" id="A0A194QLS6"/>